<proteinExistence type="predicted"/>
<organism evidence="2 3">
    <name type="scientific">Planctopirus hydrillae</name>
    <dbReference type="NCBI Taxonomy" id="1841610"/>
    <lineage>
        <taxon>Bacteria</taxon>
        <taxon>Pseudomonadati</taxon>
        <taxon>Planctomycetota</taxon>
        <taxon>Planctomycetia</taxon>
        <taxon>Planctomycetales</taxon>
        <taxon>Planctomycetaceae</taxon>
        <taxon>Planctopirus</taxon>
    </lineage>
</organism>
<evidence type="ECO:0000313" key="2">
    <source>
        <dbReference type="EMBL" id="ODA33558.1"/>
    </source>
</evidence>
<protein>
    <submittedName>
        <fullName evidence="2">Uncharacterized protein</fullName>
    </submittedName>
</protein>
<gene>
    <name evidence="2" type="ORF">A6X21_18605</name>
</gene>
<reference evidence="2 3" key="1">
    <citation type="submission" date="2016-05" db="EMBL/GenBank/DDBJ databases">
        <title>Genomic and physiological characterization of Planctopirus sp. isolated from fresh water lake.</title>
        <authorList>
            <person name="Subhash Y."/>
            <person name="Ramana C."/>
        </authorList>
    </citation>
    <scope>NUCLEOTIDE SEQUENCE [LARGE SCALE GENOMIC DNA]</scope>
    <source>
        <strain evidence="2 3">JC280</strain>
    </source>
</reference>
<dbReference type="AlphaFoldDB" id="A0A1C3EK01"/>
<evidence type="ECO:0000313" key="3">
    <source>
        <dbReference type="Proteomes" id="UP000094828"/>
    </source>
</evidence>
<dbReference type="Proteomes" id="UP000094828">
    <property type="component" value="Unassembled WGS sequence"/>
</dbReference>
<sequence length="80" mass="9075">MAGVERLREPPGHQTLIVPDDFFDREKACLQMHACSPTQTPTLAPSPVLTGEGRDEGEPERIEREIKPRLHRELPFIFAL</sequence>
<comment type="caution">
    <text evidence="2">The sequence shown here is derived from an EMBL/GenBank/DDBJ whole genome shotgun (WGS) entry which is preliminary data.</text>
</comment>
<name>A0A1C3EK01_9PLAN</name>
<feature type="region of interest" description="Disordered" evidence="1">
    <location>
        <begin position="36"/>
        <end position="60"/>
    </location>
</feature>
<accession>A0A1C3EK01</accession>
<keyword evidence="3" id="KW-1185">Reference proteome</keyword>
<evidence type="ECO:0000256" key="1">
    <source>
        <dbReference type="SAM" id="MobiDB-lite"/>
    </source>
</evidence>
<dbReference type="EMBL" id="LYDR01000051">
    <property type="protein sequence ID" value="ODA33558.1"/>
    <property type="molecule type" value="Genomic_DNA"/>
</dbReference>